<feature type="compositionally biased region" description="Polar residues" evidence="1">
    <location>
        <begin position="25"/>
        <end position="34"/>
    </location>
</feature>
<evidence type="ECO:0000313" key="3">
    <source>
        <dbReference type="Proteomes" id="UP000237105"/>
    </source>
</evidence>
<evidence type="ECO:0000313" key="2">
    <source>
        <dbReference type="EMBL" id="PON74683.1"/>
    </source>
</evidence>
<dbReference type="EMBL" id="JXTB01000027">
    <property type="protein sequence ID" value="PON74683.1"/>
    <property type="molecule type" value="Genomic_DNA"/>
</dbReference>
<comment type="caution">
    <text evidence="2">The sequence shown here is derived from an EMBL/GenBank/DDBJ whole genome shotgun (WGS) entry which is preliminary data.</text>
</comment>
<dbReference type="AlphaFoldDB" id="A0A2P5DN19"/>
<proteinExistence type="predicted"/>
<sequence>MAKTEGAKTQGTSRKRKVAEDSDFQDSLQTNLPRTSLRLKKNKTEEEDTEISSTPLVAKKKKARRK</sequence>
<protein>
    <submittedName>
        <fullName evidence="2">Uncharacterized protein</fullName>
    </submittedName>
</protein>
<dbReference type="Proteomes" id="UP000237105">
    <property type="component" value="Unassembled WGS sequence"/>
</dbReference>
<evidence type="ECO:0000256" key="1">
    <source>
        <dbReference type="SAM" id="MobiDB-lite"/>
    </source>
</evidence>
<accession>A0A2P5DN19</accession>
<name>A0A2P5DN19_PARAD</name>
<organism evidence="2 3">
    <name type="scientific">Parasponia andersonii</name>
    <name type="common">Sponia andersonii</name>
    <dbReference type="NCBI Taxonomy" id="3476"/>
    <lineage>
        <taxon>Eukaryota</taxon>
        <taxon>Viridiplantae</taxon>
        <taxon>Streptophyta</taxon>
        <taxon>Embryophyta</taxon>
        <taxon>Tracheophyta</taxon>
        <taxon>Spermatophyta</taxon>
        <taxon>Magnoliopsida</taxon>
        <taxon>eudicotyledons</taxon>
        <taxon>Gunneridae</taxon>
        <taxon>Pentapetalae</taxon>
        <taxon>rosids</taxon>
        <taxon>fabids</taxon>
        <taxon>Rosales</taxon>
        <taxon>Cannabaceae</taxon>
        <taxon>Parasponia</taxon>
    </lineage>
</organism>
<gene>
    <name evidence="2" type="ORF">PanWU01x14_047420</name>
</gene>
<keyword evidence="3" id="KW-1185">Reference proteome</keyword>
<feature type="region of interest" description="Disordered" evidence="1">
    <location>
        <begin position="1"/>
        <end position="66"/>
    </location>
</feature>
<reference evidence="3" key="1">
    <citation type="submission" date="2016-06" db="EMBL/GenBank/DDBJ databases">
        <title>Parallel loss of symbiosis genes in relatives of nitrogen-fixing non-legume Parasponia.</title>
        <authorList>
            <person name="Van Velzen R."/>
            <person name="Holmer R."/>
            <person name="Bu F."/>
            <person name="Rutten L."/>
            <person name="Van Zeijl A."/>
            <person name="Liu W."/>
            <person name="Santuari L."/>
            <person name="Cao Q."/>
            <person name="Sharma T."/>
            <person name="Shen D."/>
            <person name="Roswanjaya Y."/>
            <person name="Wardhani T."/>
            <person name="Kalhor M.S."/>
            <person name="Jansen J."/>
            <person name="Van den Hoogen J."/>
            <person name="Gungor B."/>
            <person name="Hartog M."/>
            <person name="Hontelez J."/>
            <person name="Verver J."/>
            <person name="Yang W.-C."/>
            <person name="Schijlen E."/>
            <person name="Repin R."/>
            <person name="Schilthuizen M."/>
            <person name="Schranz E."/>
            <person name="Heidstra R."/>
            <person name="Miyata K."/>
            <person name="Fedorova E."/>
            <person name="Kohlen W."/>
            <person name="Bisseling T."/>
            <person name="Smit S."/>
            <person name="Geurts R."/>
        </authorList>
    </citation>
    <scope>NUCLEOTIDE SEQUENCE [LARGE SCALE GENOMIC DNA]</scope>
    <source>
        <strain evidence="3">cv. WU1-14</strain>
    </source>
</reference>